<evidence type="ECO:0000313" key="2">
    <source>
        <dbReference type="EMBL" id="KAJ8970707.1"/>
    </source>
</evidence>
<reference evidence="2" key="1">
    <citation type="journal article" date="2023" name="Insect Mol. Biol.">
        <title>Genome sequencing provides insights into the evolution of gene families encoding plant cell wall-degrading enzymes in longhorned beetles.</title>
        <authorList>
            <person name="Shin N.R."/>
            <person name="Okamura Y."/>
            <person name="Kirsch R."/>
            <person name="Pauchet Y."/>
        </authorList>
    </citation>
    <scope>NUCLEOTIDE SEQUENCE</scope>
    <source>
        <strain evidence="2">RBIC_L_NR</strain>
    </source>
</reference>
<keyword evidence="1" id="KW-0732">Signal</keyword>
<evidence type="ECO:0000313" key="3">
    <source>
        <dbReference type="Proteomes" id="UP001162156"/>
    </source>
</evidence>
<proteinExistence type="predicted"/>
<dbReference type="AlphaFoldDB" id="A0AAV8ZUZ9"/>
<feature type="chain" id="PRO_5043619928" evidence="1">
    <location>
        <begin position="26"/>
        <end position="170"/>
    </location>
</feature>
<dbReference type="Proteomes" id="UP001162156">
    <property type="component" value="Unassembled WGS sequence"/>
</dbReference>
<sequence length="170" mass="20114">MLRSKKQKFAALLVILLLQEPVVKARKRFWVKNWLLERDTLSHMTLVRKLRESAKDDLKNYLRMDDMCFYKLLDLVKPYISKKNTVMRKAISPEERLVVTLRYLATGRGLEDLKFSAVISPQAQKLANTFIKRPIYLRISKRQLSDASWPVLKNHHSHKMFKEATTRTDR</sequence>
<name>A0AAV8ZUZ9_9CUCU</name>
<gene>
    <name evidence="2" type="ORF">NQ314_001054</name>
</gene>
<feature type="signal peptide" evidence="1">
    <location>
        <begin position="1"/>
        <end position="25"/>
    </location>
</feature>
<evidence type="ECO:0000256" key="1">
    <source>
        <dbReference type="SAM" id="SignalP"/>
    </source>
</evidence>
<comment type="caution">
    <text evidence="2">The sequence shown here is derived from an EMBL/GenBank/DDBJ whole genome shotgun (WGS) entry which is preliminary data.</text>
</comment>
<accession>A0AAV8ZUZ9</accession>
<dbReference type="EMBL" id="JANEYF010000320">
    <property type="protein sequence ID" value="KAJ8970707.1"/>
    <property type="molecule type" value="Genomic_DNA"/>
</dbReference>
<organism evidence="2 3">
    <name type="scientific">Rhamnusium bicolor</name>
    <dbReference type="NCBI Taxonomy" id="1586634"/>
    <lineage>
        <taxon>Eukaryota</taxon>
        <taxon>Metazoa</taxon>
        <taxon>Ecdysozoa</taxon>
        <taxon>Arthropoda</taxon>
        <taxon>Hexapoda</taxon>
        <taxon>Insecta</taxon>
        <taxon>Pterygota</taxon>
        <taxon>Neoptera</taxon>
        <taxon>Endopterygota</taxon>
        <taxon>Coleoptera</taxon>
        <taxon>Polyphaga</taxon>
        <taxon>Cucujiformia</taxon>
        <taxon>Chrysomeloidea</taxon>
        <taxon>Cerambycidae</taxon>
        <taxon>Lepturinae</taxon>
        <taxon>Rhagiini</taxon>
        <taxon>Rhamnusium</taxon>
    </lineage>
</organism>
<keyword evidence="3" id="KW-1185">Reference proteome</keyword>
<protein>
    <submittedName>
        <fullName evidence="2">Uncharacterized protein</fullName>
    </submittedName>
</protein>